<evidence type="ECO:0000313" key="2">
    <source>
        <dbReference type="EMBL" id="QHU30257.1"/>
    </source>
</evidence>
<name>A0A6C0LIC6_9ZZZZ</name>
<reference evidence="2" key="1">
    <citation type="journal article" date="2020" name="Nature">
        <title>Giant virus diversity and host interactions through global metagenomics.</title>
        <authorList>
            <person name="Schulz F."/>
            <person name="Roux S."/>
            <person name="Paez-Espino D."/>
            <person name="Jungbluth S."/>
            <person name="Walsh D.A."/>
            <person name="Denef V.J."/>
            <person name="McMahon K.D."/>
            <person name="Konstantinidis K.T."/>
            <person name="Eloe-Fadrosh E.A."/>
            <person name="Kyrpides N.C."/>
            <person name="Woyke T."/>
        </authorList>
    </citation>
    <scope>NUCLEOTIDE SEQUENCE</scope>
    <source>
        <strain evidence="2">GVMAG-M-3300027833-11</strain>
    </source>
</reference>
<organism evidence="2">
    <name type="scientific">viral metagenome</name>
    <dbReference type="NCBI Taxonomy" id="1070528"/>
    <lineage>
        <taxon>unclassified sequences</taxon>
        <taxon>metagenomes</taxon>
        <taxon>organismal metagenomes</taxon>
    </lineage>
</organism>
<feature type="transmembrane region" description="Helical" evidence="1">
    <location>
        <begin position="70"/>
        <end position="87"/>
    </location>
</feature>
<evidence type="ECO:0000256" key="1">
    <source>
        <dbReference type="SAM" id="Phobius"/>
    </source>
</evidence>
<proteinExistence type="predicted"/>
<feature type="transmembrane region" description="Helical" evidence="1">
    <location>
        <begin position="7"/>
        <end position="27"/>
    </location>
</feature>
<feature type="transmembrane region" description="Helical" evidence="1">
    <location>
        <begin position="102"/>
        <end position="120"/>
    </location>
</feature>
<keyword evidence="1" id="KW-0812">Transmembrane</keyword>
<dbReference type="AlphaFoldDB" id="A0A6C0LIC6"/>
<keyword evidence="1" id="KW-1133">Transmembrane helix</keyword>
<dbReference type="InterPro" id="IPR007437">
    <property type="entry name" value="DUF486"/>
</dbReference>
<feature type="transmembrane region" description="Helical" evidence="1">
    <location>
        <begin position="39"/>
        <end position="58"/>
    </location>
</feature>
<dbReference type="EMBL" id="MN740504">
    <property type="protein sequence ID" value="QHU30257.1"/>
    <property type="molecule type" value="Genomic_DNA"/>
</dbReference>
<sequence>MKVDVKTMLFWLILNIGIMVFMDLALFAQTTPSMKNASFLKKLGVSELLATIEWMFIIPANRIGNRFMSAAQVSLWSYIFDFLGQILSNTFWLKLPTTLDDYIAMLMIFAGMYVSVYKVLG</sequence>
<protein>
    <submittedName>
        <fullName evidence="2">Uncharacterized protein</fullName>
    </submittedName>
</protein>
<keyword evidence="1" id="KW-0472">Membrane</keyword>
<accession>A0A6C0LIC6</accession>
<dbReference type="Pfam" id="PF04342">
    <property type="entry name" value="DMT_6"/>
    <property type="match status" value="1"/>
</dbReference>